<protein>
    <submittedName>
        <fullName evidence="2">Uncharacterized protein</fullName>
    </submittedName>
</protein>
<evidence type="ECO:0000313" key="4">
    <source>
        <dbReference type="Proteomes" id="UP001156660"/>
    </source>
</evidence>
<sequence>MRNERAYVPFSCVFNDNKMSHTVYELTSNDLPYRYVYLVCVVKDNGERLHVLNGFFINTNINRNDERYLSILVQGYSHLEGVDSALLDRVSFLSLKIKIEGAQYINEEEGRCLMKYQYQALVNKGMTSFKGSVHRFV</sequence>
<evidence type="ECO:0000313" key="3">
    <source>
        <dbReference type="Proteomes" id="UP000239273"/>
    </source>
</evidence>
<proteinExistence type="predicted"/>
<comment type="caution">
    <text evidence="2">The sequence shown here is derived from an EMBL/GenBank/DDBJ whole genome shotgun (WGS) entry which is preliminary data.</text>
</comment>
<dbReference type="RefSeq" id="WP_105064480.1">
    <property type="nucleotide sequence ID" value="NZ_BSOU01000014.1"/>
</dbReference>
<evidence type="ECO:0000313" key="1">
    <source>
        <dbReference type="EMBL" id="GLR76809.1"/>
    </source>
</evidence>
<reference evidence="2 3" key="2">
    <citation type="submission" date="2016-12" db="EMBL/GenBank/DDBJ databases">
        <title>Diversity of luminous bacteria.</title>
        <authorList>
            <person name="Yoshizawa S."/>
            <person name="Kogure K."/>
        </authorList>
    </citation>
    <scope>NUCLEOTIDE SEQUENCE [LARGE SCALE GENOMIC DNA]</scope>
    <source>
        <strain evidence="2 3">NBRC 105001</strain>
    </source>
</reference>
<dbReference type="AlphaFoldDB" id="A0A2S7X180"/>
<dbReference type="EMBL" id="BSOU01000014">
    <property type="protein sequence ID" value="GLR76809.1"/>
    <property type="molecule type" value="Genomic_DNA"/>
</dbReference>
<reference evidence="1" key="1">
    <citation type="journal article" date="2014" name="Int. J. Syst. Evol. Microbiol.">
        <title>Complete genome of a new Firmicutes species belonging to the dominant human colonic microbiota ('Ruminococcus bicirculans') reveals two chromosomes and a selective capacity to utilize plant glucans.</title>
        <authorList>
            <consortium name="NISC Comparative Sequencing Program"/>
            <person name="Wegmann U."/>
            <person name="Louis P."/>
            <person name="Goesmann A."/>
            <person name="Henrissat B."/>
            <person name="Duncan S.H."/>
            <person name="Flint H.J."/>
        </authorList>
    </citation>
    <scope>NUCLEOTIDE SEQUENCE</scope>
    <source>
        <strain evidence="1">NBRC 105001</strain>
    </source>
</reference>
<organism evidence="2 3">
    <name type="scientific">Aliivibrio sifiae</name>
    <dbReference type="NCBI Taxonomy" id="566293"/>
    <lineage>
        <taxon>Bacteria</taxon>
        <taxon>Pseudomonadati</taxon>
        <taxon>Pseudomonadota</taxon>
        <taxon>Gammaproteobacteria</taxon>
        <taxon>Vibrionales</taxon>
        <taxon>Vibrionaceae</taxon>
        <taxon>Aliivibrio</taxon>
    </lineage>
</organism>
<reference evidence="1" key="4">
    <citation type="submission" date="2023-01" db="EMBL/GenBank/DDBJ databases">
        <title>Draft genome sequence of Aliivibrio sifiae strain NBRC 105001.</title>
        <authorList>
            <person name="Sun Q."/>
            <person name="Mori K."/>
        </authorList>
    </citation>
    <scope>NUCLEOTIDE SEQUENCE</scope>
    <source>
        <strain evidence="1">NBRC 105001</strain>
    </source>
</reference>
<gene>
    <name evidence="2" type="ORF">BTO23_20670</name>
    <name evidence="1" type="ORF">GCM10007855_36840</name>
</gene>
<dbReference type="EMBL" id="MSCP01000005">
    <property type="protein sequence ID" value="PQJ83556.1"/>
    <property type="molecule type" value="Genomic_DNA"/>
</dbReference>
<dbReference type="Proteomes" id="UP001156660">
    <property type="component" value="Unassembled WGS sequence"/>
</dbReference>
<reference evidence="4" key="3">
    <citation type="journal article" date="2019" name="Int. J. Syst. Evol. Microbiol.">
        <title>The Global Catalogue of Microorganisms (GCM) 10K type strain sequencing project: providing services to taxonomists for standard genome sequencing and annotation.</title>
        <authorList>
            <consortium name="The Broad Institute Genomics Platform"/>
            <consortium name="The Broad Institute Genome Sequencing Center for Infectious Disease"/>
            <person name="Wu L."/>
            <person name="Ma J."/>
        </authorList>
    </citation>
    <scope>NUCLEOTIDE SEQUENCE [LARGE SCALE GENOMIC DNA]</scope>
    <source>
        <strain evidence="4">NBRC 105001</strain>
    </source>
</reference>
<dbReference type="Proteomes" id="UP000239273">
    <property type="component" value="Unassembled WGS sequence"/>
</dbReference>
<keyword evidence="4" id="KW-1185">Reference proteome</keyword>
<name>A0A2S7X180_9GAMM</name>
<evidence type="ECO:0000313" key="2">
    <source>
        <dbReference type="EMBL" id="PQJ83556.1"/>
    </source>
</evidence>
<accession>A0A2S7X180</accession>